<name>A0ACC2NAT9_9HYME</name>
<comment type="caution">
    <text evidence="1">The sequence shown here is derived from an EMBL/GenBank/DDBJ whole genome shotgun (WGS) entry which is preliminary data.</text>
</comment>
<organism evidence="1 2">
    <name type="scientific">Eretmocerus hayati</name>
    <dbReference type="NCBI Taxonomy" id="131215"/>
    <lineage>
        <taxon>Eukaryota</taxon>
        <taxon>Metazoa</taxon>
        <taxon>Ecdysozoa</taxon>
        <taxon>Arthropoda</taxon>
        <taxon>Hexapoda</taxon>
        <taxon>Insecta</taxon>
        <taxon>Pterygota</taxon>
        <taxon>Neoptera</taxon>
        <taxon>Endopterygota</taxon>
        <taxon>Hymenoptera</taxon>
        <taxon>Apocrita</taxon>
        <taxon>Proctotrupomorpha</taxon>
        <taxon>Chalcidoidea</taxon>
        <taxon>Aphelinidae</taxon>
        <taxon>Aphelininae</taxon>
        <taxon>Eretmocerus</taxon>
    </lineage>
</organism>
<gene>
    <name evidence="1" type="ORF">QAD02_009511</name>
</gene>
<keyword evidence="2" id="KW-1185">Reference proteome</keyword>
<evidence type="ECO:0000313" key="2">
    <source>
        <dbReference type="Proteomes" id="UP001239111"/>
    </source>
</evidence>
<dbReference type="Proteomes" id="UP001239111">
    <property type="component" value="Chromosome 4"/>
</dbReference>
<evidence type="ECO:0000313" key="1">
    <source>
        <dbReference type="EMBL" id="KAJ8667848.1"/>
    </source>
</evidence>
<sequence>MAKQTMIFHELVILLSITHISGFHPAFEAVTGLIEIHDFIHEFYHTYVKKDASEISWNVEDSVKAINNLESKLYTYFGSFQDILKVNAEQQQFHESMNRIKHYSQLISNQLRNSMKIKARLDKNDLEDPEYFSRYADTLIRGYIVESPLQMIHSIVRDDFSNVTFLSTPFIKQYEYFGDVCKTHASPLQLLNRLFHHLQFVSAEFYANVEISYDILSNPKVRNSTRRDESNVKRKQFSAIDIIDEYKETINQFKEYLPQVSRAVYACEPQRHIANETFYEMKITRRMFLEVCHGSTYDNSDLGNFGATKKFEEKTCESVTNASKMCNNYVSGQICPAGQICEGKITCGILEEDTTVCLDASNNTSHSYERYFPTKMKEPTDCKFSYNLKQKPVQEVFEDGKYASGTCKPCRCVCEEGVPEYYFSTDIVSTDTTNHMVITGVKLQLSNDTLVIRVQQGKLLPNGTIDSTTISWLPSSVNSKEHKTGDGKKISKIELMRLTTIDPGSVMTGIGFVLENDGKIGLMGRFKKYDFRAGLLSDYEDRLESSPHSKSELELIEAHNPTLMNGDSPVQMERRKFVSFTPSSGKDGGRSTIPFIDGQEVVPNPLTPLSGAGLYFRGRNNSGGFVGIELLTYNIVPFIAS</sequence>
<reference evidence="1" key="1">
    <citation type="submission" date="2023-04" db="EMBL/GenBank/DDBJ databases">
        <title>A chromosome-level genome assembly of the parasitoid wasp Eretmocerus hayati.</title>
        <authorList>
            <person name="Zhong Y."/>
            <person name="Liu S."/>
            <person name="Liu Y."/>
        </authorList>
    </citation>
    <scope>NUCLEOTIDE SEQUENCE</scope>
    <source>
        <strain evidence="1">ZJU_SS_LIU_2023</strain>
    </source>
</reference>
<dbReference type="EMBL" id="CM056744">
    <property type="protein sequence ID" value="KAJ8667848.1"/>
    <property type="molecule type" value="Genomic_DNA"/>
</dbReference>
<protein>
    <submittedName>
        <fullName evidence="1">Uncharacterized protein</fullName>
    </submittedName>
</protein>
<accession>A0ACC2NAT9</accession>
<proteinExistence type="predicted"/>